<keyword evidence="11" id="KW-1185">Reference proteome</keyword>
<comment type="caution">
    <text evidence="10">The sequence shown here is derived from an EMBL/GenBank/DDBJ whole genome shotgun (WGS) entry which is preliminary data.</text>
</comment>
<dbReference type="SUPFAM" id="SSF56112">
    <property type="entry name" value="Protein kinase-like (PK-like)"/>
    <property type="match status" value="1"/>
</dbReference>
<dbReference type="PROSITE" id="PS50011">
    <property type="entry name" value="PROTEIN_KINASE_DOM"/>
    <property type="match status" value="1"/>
</dbReference>
<dbReference type="Pfam" id="PF00069">
    <property type="entry name" value="Pkinase"/>
    <property type="match status" value="1"/>
</dbReference>
<evidence type="ECO:0000313" key="10">
    <source>
        <dbReference type="EMBL" id="ORC85564.1"/>
    </source>
</evidence>
<dbReference type="InterPro" id="IPR000719">
    <property type="entry name" value="Prot_kinase_dom"/>
</dbReference>
<keyword evidence="4 7" id="KW-0547">Nucleotide-binding</keyword>
<dbReference type="GO" id="GO:0035556">
    <property type="term" value="P:intracellular signal transduction"/>
    <property type="evidence" value="ECO:0007669"/>
    <property type="project" value="UniProtKB-ARBA"/>
</dbReference>
<feature type="domain" description="Protein kinase" evidence="9">
    <location>
        <begin position="190"/>
        <end position="454"/>
    </location>
</feature>
<protein>
    <recommendedName>
        <fullName evidence="9">Protein kinase domain-containing protein</fullName>
    </recommendedName>
</protein>
<evidence type="ECO:0000313" key="11">
    <source>
        <dbReference type="Proteomes" id="UP000192257"/>
    </source>
</evidence>
<dbReference type="PROSITE" id="PS00108">
    <property type="entry name" value="PROTEIN_KINASE_ST"/>
    <property type="match status" value="1"/>
</dbReference>
<dbReference type="InterPro" id="IPR050538">
    <property type="entry name" value="MAP_kinase_kinase_kinase"/>
</dbReference>
<dbReference type="SMART" id="SM00220">
    <property type="entry name" value="S_TKc"/>
    <property type="match status" value="1"/>
</dbReference>
<proteinExistence type="inferred from homology"/>
<keyword evidence="6 7" id="KW-0067">ATP-binding</keyword>
<dbReference type="AlphaFoldDB" id="A0A1X0NLC8"/>
<dbReference type="GO" id="GO:0004674">
    <property type="term" value="F:protein serine/threonine kinase activity"/>
    <property type="evidence" value="ECO:0007669"/>
    <property type="project" value="UniProtKB-KW"/>
</dbReference>
<dbReference type="EMBL" id="NBCO01000034">
    <property type="protein sequence ID" value="ORC85564.1"/>
    <property type="molecule type" value="Genomic_DNA"/>
</dbReference>
<evidence type="ECO:0000256" key="1">
    <source>
        <dbReference type="ARBA" id="ARBA00006529"/>
    </source>
</evidence>
<dbReference type="CDD" id="cd06606">
    <property type="entry name" value="STKc_MAPKKK"/>
    <property type="match status" value="1"/>
</dbReference>
<keyword evidence="5" id="KW-0418">Kinase</keyword>
<gene>
    <name evidence="10" type="ORF">TM35_000341760</name>
</gene>
<evidence type="ECO:0000256" key="2">
    <source>
        <dbReference type="ARBA" id="ARBA00022527"/>
    </source>
</evidence>
<dbReference type="Gene3D" id="1.10.510.10">
    <property type="entry name" value="Transferase(Phosphotransferase) domain 1"/>
    <property type="match status" value="1"/>
</dbReference>
<keyword evidence="3" id="KW-0808">Transferase</keyword>
<evidence type="ECO:0000256" key="4">
    <source>
        <dbReference type="ARBA" id="ARBA00022741"/>
    </source>
</evidence>
<dbReference type="GeneID" id="39988854"/>
<organism evidence="10 11">
    <name type="scientific">Trypanosoma theileri</name>
    <dbReference type="NCBI Taxonomy" id="67003"/>
    <lineage>
        <taxon>Eukaryota</taxon>
        <taxon>Discoba</taxon>
        <taxon>Euglenozoa</taxon>
        <taxon>Kinetoplastea</taxon>
        <taxon>Metakinetoplastina</taxon>
        <taxon>Trypanosomatida</taxon>
        <taxon>Trypanosomatidae</taxon>
        <taxon>Trypanosoma</taxon>
    </lineage>
</organism>
<evidence type="ECO:0000256" key="7">
    <source>
        <dbReference type="PROSITE-ProRule" id="PRU10141"/>
    </source>
</evidence>
<evidence type="ECO:0000256" key="5">
    <source>
        <dbReference type="ARBA" id="ARBA00022777"/>
    </source>
</evidence>
<evidence type="ECO:0000256" key="8">
    <source>
        <dbReference type="RuleBase" id="RU000304"/>
    </source>
</evidence>
<dbReference type="PANTHER" id="PTHR48016">
    <property type="entry name" value="MAP KINASE KINASE KINASE SSK2-RELATED-RELATED"/>
    <property type="match status" value="1"/>
</dbReference>
<evidence type="ECO:0000256" key="6">
    <source>
        <dbReference type="ARBA" id="ARBA00022840"/>
    </source>
</evidence>
<comment type="similarity">
    <text evidence="1">Belongs to the protein kinase superfamily. STE Ser/Thr protein kinase family. MAP kinase kinase kinase subfamily.</text>
</comment>
<name>A0A1X0NLC8_9TRYP</name>
<feature type="binding site" evidence="7">
    <location>
        <position position="219"/>
    </location>
    <ligand>
        <name>ATP</name>
        <dbReference type="ChEBI" id="CHEBI:30616"/>
    </ligand>
</feature>
<evidence type="ECO:0000259" key="9">
    <source>
        <dbReference type="PROSITE" id="PS50011"/>
    </source>
</evidence>
<keyword evidence="2 8" id="KW-0723">Serine/threonine-protein kinase</keyword>
<reference evidence="10 11" key="1">
    <citation type="submission" date="2017-03" db="EMBL/GenBank/DDBJ databases">
        <title>An alternative strategy for trypanosome survival in the mammalian bloodstream revealed through genome and transcriptome analysis of the ubiquitous bovine parasite Trypanosoma (Megatrypanum) theileri.</title>
        <authorList>
            <person name="Kelly S."/>
            <person name="Ivens A."/>
            <person name="Mott A."/>
            <person name="O'Neill E."/>
            <person name="Emms D."/>
            <person name="Macleod O."/>
            <person name="Voorheis P."/>
            <person name="Matthews J."/>
            <person name="Matthews K."/>
            <person name="Carrington M."/>
        </authorList>
    </citation>
    <scope>NUCLEOTIDE SEQUENCE [LARGE SCALE GENOMIC DNA]</scope>
    <source>
        <strain evidence="10">Edinburgh</strain>
    </source>
</reference>
<dbReference type="InterPro" id="IPR017441">
    <property type="entry name" value="Protein_kinase_ATP_BS"/>
</dbReference>
<dbReference type="OrthoDB" id="266718at2759"/>
<dbReference type="InterPro" id="IPR011009">
    <property type="entry name" value="Kinase-like_dom_sf"/>
</dbReference>
<dbReference type="Proteomes" id="UP000192257">
    <property type="component" value="Unassembled WGS sequence"/>
</dbReference>
<dbReference type="VEuPathDB" id="TriTrypDB:TM35_000341760"/>
<dbReference type="PANTHER" id="PTHR48016:SF32">
    <property type="entry name" value="MITOGEN-ACTIVATED PROTEIN KINASE KINASE KINASE 4"/>
    <property type="match status" value="1"/>
</dbReference>
<dbReference type="PROSITE" id="PS00107">
    <property type="entry name" value="PROTEIN_KINASE_ATP"/>
    <property type="match status" value="1"/>
</dbReference>
<dbReference type="InterPro" id="IPR008271">
    <property type="entry name" value="Ser/Thr_kinase_AS"/>
</dbReference>
<dbReference type="GO" id="GO:0005524">
    <property type="term" value="F:ATP binding"/>
    <property type="evidence" value="ECO:0007669"/>
    <property type="project" value="UniProtKB-UniRule"/>
</dbReference>
<accession>A0A1X0NLC8</accession>
<dbReference type="STRING" id="67003.A0A1X0NLC8"/>
<sequence length="474" mass="52476">MGSANMRVKQGLSRRVSGIGSLRVRDMGSRREKEMGLPIQRSLPTAEVSDPVPELAGERTPYERDLSETNPPFDYQNPTSVPYLYDDCMDDYDLASRSFGSSNHRSFCGGGTWSDGQDTETTEFVSLRAPIRSACSKCGVLATKHAKFCSECGSSFVGNNEGSEHELQRSSTWNRSGERKVYTYSVKILYDENNVLGVGSNSTVYKAIDIKSGQPLAVKLQYINLDDEGKVEDIRRELRHLSSLRHPNIVEYMGCSVERGKIYILMERLECGSLQDTIEQFPSGAPQSTVSAYTLQLLRGIEYLHSCGVTHRDIKPANILLSSDGTIKISDFGSATLAIATRSTDEPKLAGTPLYMPPEALDTIGKHGNDMLVYGKAHDIWSLGCCVHQLLTGEKPWSSLDVGNAFALLMQIKRRPFILSEDLSFSARAFLVECLQQDPLQRASASELLTHEFITNPEYGDGSYLNAENEYDAV</sequence>
<evidence type="ECO:0000256" key="3">
    <source>
        <dbReference type="ARBA" id="ARBA00022679"/>
    </source>
</evidence>
<dbReference type="RefSeq" id="XP_028879630.1">
    <property type="nucleotide sequence ID" value="XM_029029074.1"/>
</dbReference>